<dbReference type="SUPFAM" id="SSF55729">
    <property type="entry name" value="Acyl-CoA N-acyltransferases (Nat)"/>
    <property type="match status" value="1"/>
</dbReference>
<dbReference type="CDD" id="cd04301">
    <property type="entry name" value="NAT_SF"/>
    <property type="match status" value="1"/>
</dbReference>
<dbReference type="PANTHER" id="PTHR43877">
    <property type="entry name" value="AMINOALKYLPHOSPHONATE N-ACETYLTRANSFERASE-RELATED-RELATED"/>
    <property type="match status" value="1"/>
</dbReference>
<dbReference type="PANTHER" id="PTHR43877:SF2">
    <property type="entry name" value="AMINOALKYLPHOSPHONATE N-ACETYLTRANSFERASE-RELATED"/>
    <property type="match status" value="1"/>
</dbReference>
<dbReference type="PROSITE" id="PS51186">
    <property type="entry name" value="GNAT"/>
    <property type="match status" value="1"/>
</dbReference>
<dbReference type="Proteomes" id="UP001644719">
    <property type="component" value="Unassembled WGS sequence"/>
</dbReference>
<keyword evidence="1" id="KW-0808">Transferase</keyword>
<organism evidence="4 5">
    <name type="scientific">Blautia faecis</name>
    <dbReference type="NCBI Taxonomy" id="871665"/>
    <lineage>
        <taxon>Bacteria</taxon>
        <taxon>Bacillati</taxon>
        <taxon>Bacillota</taxon>
        <taxon>Clostridia</taxon>
        <taxon>Lachnospirales</taxon>
        <taxon>Lachnospiraceae</taxon>
        <taxon>Blautia</taxon>
    </lineage>
</organism>
<evidence type="ECO:0000256" key="1">
    <source>
        <dbReference type="ARBA" id="ARBA00022679"/>
    </source>
</evidence>
<dbReference type="Pfam" id="PF00583">
    <property type="entry name" value="Acetyltransf_1"/>
    <property type="match status" value="1"/>
</dbReference>
<keyword evidence="2" id="KW-0012">Acyltransferase</keyword>
<gene>
    <name evidence="4" type="ORF">G5B17_03455</name>
</gene>
<keyword evidence="5" id="KW-1185">Reference proteome</keyword>
<sequence>MVIRKGTQADLVSVEQLYNDIHTAEETGQQTIGWIRGVYPTRATAQAALDAKDLFVLEDAGEILGAARINKAQVDSYAEGDWEFAARDEEVCVLHTLVVSPSASGKGYGKKFVKFYEDYALSHGCPELRMDTNARNAAARGLYKKLGYKEIGIVPTVFNGIPDVQLVLLEKHL</sequence>
<dbReference type="InterPro" id="IPR050832">
    <property type="entry name" value="Bact_Acetyltransf"/>
</dbReference>
<dbReference type="Gene3D" id="3.40.630.30">
    <property type="match status" value="1"/>
</dbReference>
<feature type="domain" description="N-acetyltransferase" evidence="3">
    <location>
        <begin position="1"/>
        <end position="173"/>
    </location>
</feature>
<dbReference type="InterPro" id="IPR000182">
    <property type="entry name" value="GNAT_dom"/>
</dbReference>
<dbReference type="EMBL" id="JAAITS010000006">
    <property type="protein sequence ID" value="NSG84511.1"/>
    <property type="molecule type" value="Genomic_DNA"/>
</dbReference>
<accession>A0ABX2H2W5</accession>
<proteinExistence type="predicted"/>
<name>A0ABX2H2W5_9FIRM</name>
<evidence type="ECO:0000313" key="4">
    <source>
        <dbReference type="EMBL" id="NSG84511.1"/>
    </source>
</evidence>
<dbReference type="InterPro" id="IPR016181">
    <property type="entry name" value="Acyl_CoA_acyltransferase"/>
</dbReference>
<evidence type="ECO:0000313" key="5">
    <source>
        <dbReference type="Proteomes" id="UP001644719"/>
    </source>
</evidence>
<protein>
    <submittedName>
        <fullName evidence="4">GNAT family N-acetyltransferase</fullName>
    </submittedName>
</protein>
<reference evidence="4 5" key="1">
    <citation type="journal article" date="2020" name="Cell Host Microbe">
        <title>Functional and Genomic Variation between Human-Derived Isolates of Lachnospiraceae Reveals Inter- and Intra-Species Diversity.</title>
        <authorList>
            <person name="Sorbara M.T."/>
            <person name="Littmann E.R."/>
            <person name="Fontana E."/>
            <person name="Moody T.U."/>
            <person name="Kohout C.E."/>
            <person name="Gjonbalaj M."/>
            <person name="Eaton V."/>
            <person name="Seok R."/>
            <person name="Leiner I.M."/>
            <person name="Pamer E.G."/>
        </authorList>
    </citation>
    <scope>NUCLEOTIDE SEQUENCE [LARGE SCALE GENOMIC DNA]</scope>
    <source>
        <strain evidence="4 5">MSK.17.74</strain>
    </source>
</reference>
<evidence type="ECO:0000259" key="3">
    <source>
        <dbReference type="PROSITE" id="PS51186"/>
    </source>
</evidence>
<dbReference type="RefSeq" id="WP_173769346.1">
    <property type="nucleotide sequence ID" value="NZ_JAAITS010000006.1"/>
</dbReference>
<comment type="caution">
    <text evidence="4">The sequence shown here is derived from an EMBL/GenBank/DDBJ whole genome shotgun (WGS) entry which is preliminary data.</text>
</comment>
<evidence type="ECO:0000256" key="2">
    <source>
        <dbReference type="ARBA" id="ARBA00023315"/>
    </source>
</evidence>